<keyword evidence="1" id="KW-0472">Membrane</keyword>
<comment type="caution">
    <text evidence="2">The sequence shown here is derived from an EMBL/GenBank/DDBJ whole genome shotgun (WGS) entry which is preliminary data.</text>
</comment>
<evidence type="ECO:0000313" key="3">
    <source>
        <dbReference type="Proteomes" id="UP000276834"/>
    </source>
</evidence>
<feature type="transmembrane region" description="Helical" evidence="1">
    <location>
        <begin position="170"/>
        <end position="190"/>
    </location>
</feature>
<keyword evidence="3" id="KW-1185">Reference proteome</keyword>
<protein>
    <submittedName>
        <fullName evidence="2">Uncharacterized protein</fullName>
    </submittedName>
</protein>
<keyword evidence="1" id="KW-1133">Transmembrane helix</keyword>
<proteinExistence type="predicted"/>
<organism evidence="2 3">
    <name type="scientific">Chloebia gouldiae</name>
    <name type="common">Gouldian finch</name>
    <name type="synonym">Erythrura gouldiae</name>
    <dbReference type="NCBI Taxonomy" id="44316"/>
    <lineage>
        <taxon>Eukaryota</taxon>
        <taxon>Metazoa</taxon>
        <taxon>Chordata</taxon>
        <taxon>Craniata</taxon>
        <taxon>Vertebrata</taxon>
        <taxon>Euteleostomi</taxon>
        <taxon>Archelosauria</taxon>
        <taxon>Archosauria</taxon>
        <taxon>Dinosauria</taxon>
        <taxon>Saurischia</taxon>
        <taxon>Theropoda</taxon>
        <taxon>Coelurosauria</taxon>
        <taxon>Aves</taxon>
        <taxon>Neognathae</taxon>
        <taxon>Neoaves</taxon>
        <taxon>Telluraves</taxon>
        <taxon>Australaves</taxon>
        <taxon>Passeriformes</taxon>
        <taxon>Passeroidea</taxon>
        <taxon>Passeridae</taxon>
        <taxon>Chloebia</taxon>
    </lineage>
</organism>
<dbReference type="Proteomes" id="UP000276834">
    <property type="component" value="Unassembled WGS sequence"/>
</dbReference>
<evidence type="ECO:0000313" key="2">
    <source>
        <dbReference type="EMBL" id="RLW10001.1"/>
    </source>
</evidence>
<keyword evidence="1" id="KW-0812">Transmembrane</keyword>
<accession>A0A3L8SX30</accession>
<dbReference type="EMBL" id="QUSF01000004">
    <property type="protein sequence ID" value="RLW10001.1"/>
    <property type="molecule type" value="Genomic_DNA"/>
</dbReference>
<gene>
    <name evidence="2" type="ORF">DV515_00002083</name>
</gene>
<dbReference type="AlphaFoldDB" id="A0A3L8SX30"/>
<reference evidence="2 3" key="1">
    <citation type="journal article" date="2018" name="Proc. R. Soc. B">
        <title>A non-coding region near Follistatin controls head colour polymorphism in the Gouldian finch.</title>
        <authorList>
            <person name="Toomey M.B."/>
            <person name="Marques C.I."/>
            <person name="Andrade P."/>
            <person name="Araujo P.M."/>
            <person name="Sabatino S."/>
            <person name="Gazda M.A."/>
            <person name="Afonso S."/>
            <person name="Lopes R.J."/>
            <person name="Corbo J.C."/>
            <person name="Carneiro M."/>
        </authorList>
    </citation>
    <scope>NUCLEOTIDE SEQUENCE [LARGE SCALE GENOMIC DNA]</scope>
    <source>
        <strain evidence="2">Red01</strain>
        <tissue evidence="2">Muscle</tissue>
    </source>
</reference>
<sequence length="690" mass="77584">MKPESCNSRMFSGHVLMDSNHVASAKANMKYCLLYRLEMIAHYTAVYTKEILLTELPLEYMDSSWTVFSEYVHDALKAFSRKVLGNQEPSSHCGGRGVDCSALCDFSLDAGKENLSYFPVEIVPVAVLKSNCGSVLTSHTSRYGNFVEVPGDSNYWNCPVFPISRTPQSYFSFVFPLVVFLLVLMGHFYFTDRTWEYHATVTSKSGKFLKCVEDNLWSQFVFCDCNILLYRLYHQMQEKYFAPSVLPQKDAGGIFEAGENIFELLVLPERFSTVALGLFFILLHKIICKCLDSPSPPPWGNTCSHFEPDTPTAECCMILWRELDVQGLIPGWGEGAIRLTSSYIYCAASTLRSEEERYLLVSSGYFNFPKYVLSLEILQFLDFKGIERAVRNAYDDGALPYDSGTTLLKTTNLFQISNLLSVVKGKTSCRLVQAVHLESNIKANEVFKARQQLKLSHKSALTAFSKNIELLRPSSRLLCRFLGSDRRQFSQENGRHREKLRFCKDYRTVFPGLPIPLLLLCHCFSLIAHIQPYQDIYIFCSQARRIPITARGLVPHNHSSFMLGEGKGGDSIIMDVTGLSSDWSRLLLQSQGICLQEFSFQQVLSPGKVAFYSRLPLVQGSSTASMLFDLCVPVCTQMPVILEGRRRVVTCSIPDSASAQFFLYKITALPAVGGSGKKPSSSSKHSQPNE</sequence>
<name>A0A3L8SX30_CHLGU</name>
<evidence type="ECO:0000256" key="1">
    <source>
        <dbReference type="SAM" id="Phobius"/>
    </source>
</evidence>